<protein>
    <submittedName>
        <fullName evidence="1">Uncharacterized protein</fullName>
    </submittedName>
</protein>
<reference evidence="1 2" key="1">
    <citation type="journal article" date="2018" name="Front. Plant Sci.">
        <title>Red Clover (Trifolium pratense) and Zigzag Clover (T. medium) - A Picture of Genomic Similarities and Differences.</title>
        <authorList>
            <person name="Dluhosova J."/>
            <person name="Istvanek J."/>
            <person name="Nedelnik J."/>
            <person name="Repkova J."/>
        </authorList>
    </citation>
    <scope>NUCLEOTIDE SEQUENCE [LARGE SCALE GENOMIC DNA]</scope>
    <source>
        <strain evidence="2">cv. 10/8</strain>
        <tissue evidence="1">Leaf</tissue>
    </source>
</reference>
<feature type="non-terminal residue" evidence="1">
    <location>
        <position position="1"/>
    </location>
</feature>
<accession>A0A392VEJ2</accession>
<name>A0A392VEJ2_9FABA</name>
<evidence type="ECO:0000313" key="2">
    <source>
        <dbReference type="Proteomes" id="UP000265520"/>
    </source>
</evidence>
<organism evidence="1 2">
    <name type="scientific">Trifolium medium</name>
    <dbReference type="NCBI Taxonomy" id="97028"/>
    <lineage>
        <taxon>Eukaryota</taxon>
        <taxon>Viridiplantae</taxon>
        <taxon>Streptophyta</taxon>
        <taxon>Embryophyta</taxon>
        <taxon>Tracheophyta</taxon>
        <taxon>Spermatophyta</taxon>
        <taxon>Magnoliopsida</taxon>
        <taxon>eudicotyledons</taxon>
        <taxon>Gunneridae</taxon>
        <taxon>Pentapetalae</taxon>
        <taxon>rosids</taxon>
        <taxon>fabids</taxon>
        <taxon>Fabales</taxon>
        <taxon>Fabaceae</taxon>
        <taxon>Papilionoideae</taxon>
        <taxon>50 kb inversion clade</taxon>
        <taxon>NPAAA clade</taxon>
        <taxon>Hologalegina</taxon>
        <taxon>IRL clade</taxon>
        <taxon>Trifolieae</taxon>
        <taxon>Trifolium</taxon>
    </lineage>
</organism>
<proteinExistence type="predicted"/>
<sequence length="68" mass="7429">CAQRSGTLHPAQVPTATQENVKTFAPSAGNNIQDLLTSCDRDFKAYSTNLYLAFKSMVINHRAALHPP</sequence>
<keyword evidence="2" id="KW-1185">Reference proteome</keyword>
<dbReference type="EMBL" id="LXQA011135951">
    <property type="protein sequence ID" value="MCI86277.1"/>
    <property type="molecule type" value="Genomic_DNA"/>
</dbReference>
<dbReference type="AlphaFoldDB" id="A0A392VEJ2"/>
<evidence type="ECO:0000313" key="1">
    <source>
        <dbReference type="EMBL" id="MCI86277.1"/>
    </source>
</evidence>
<comment type="caution">
    <text evidence="1">The sequence shown here is derived from an EMBL/GenBank/DDBJ whole genome shotgun (WGS) entry which is preliminary data.</text>
</comment>
<dbReference type="Proteomes" id="UP000265520">
    <property type="component" value="Unassembled WGS sequence"/>
</dbReference>